<evidence type="ECO:0000313" key="2">
    <source>
        <dbReference type="Proteomes" id="UP000269154"/>
    </source>
</evidence>
<protein>
    <recommendedName>
        <fullName evidence="3">Solute-binding protein family 3/N-terminal domain-containing protein</fullName>
    </recommendedName>
</protein>
<dbReference type="AlphaFoldDB" id="A0A3N6PGM8"/>
<evidence type="ECO:0008006" key="3">
    <source>
        <dbReference type="Google" id="ProtNLM"/>
    </source>
</evidence>
<dbReference type="RefSeq" id="WP_124146314.1">
    <property type="nucleotide sequence ID" value="NZ_CAWOKI010000149.1"/>
</dbReference>
<dbReference type="Gene3D" id="3.40.190.10">
    <property type="entry name" value="Periplasmic binding protein-like II"/>
    <property type="match status" value="2"/>
</dbReference>
<name>A0A3N6PGM8_9CYAN</name>
<evidence type="ECO:0000313" key="1">
    <source>
        <dbReference type="EMBL" id="RQH48234.1"/>
    </source>
</evidence>
<dbReference type="Proteomes" id="UP000269154">
    <property type="component" value="Unassembled WGS sequence"/>
</dbReference>
<organism evidence="1 2">
    <name type="scientific">Okeania hirsuta</name>
    <dbReference type="NCBI Taxonomy" id="1458930"/>
    <lineage>
        <taxon>Bacteria</taxon>
        <taxon>Bacillati</taxon>
        <taxon>Cyanobacteriota</taxon>
        <taxon>Cyanophyceae</taxon>
        <taxon>Oscillatoriophycideae</taxon>
        <taxon>Oscillatoriales</taxon>
        <taxon>Microcoleaceae</taxon>
        <taxon>Okeania</taxon>
    </lineage>
</organism>
<proteinExistence type="predicted"/>
<gene>
    <name evidence="1" type="ORF">D5R40_07970</name>
</gene>
<keyword evidence="2" id="KW-1185">Reference proteome</keyword>
<reference evidence="1 2" key="1">
    <citation type="journal article" date="2018" name="ACS Chem. Biol.">
        <title>Ketoreductase domain dysfunction expands chemodiversity: malyngamide biosynthesis in the cyanobacterium Okeania hirsuta.</title>
        <authorList>
            <person name="Moss N.A."/>
            <person name="Leao T."/>
            <person name="Rankin M."/>
            <person name="McCullough T.M."/>
            <person name="Qu P."/>
            <person name="Korobeynikov A."/>
            <person name="Smith J.L."/>
            <person name="Gerwick L."/>
            <person name="Gerwick W.H."/>
        </authorList>
    </citation>
    <scope>NUCLEOTIDE SEQUENCE [LARGE SCALE GENOMIC DNA]</scope>
    <source>
        <strain evidence="1 2">PAB10Feb10-1</strain>
    </source>
</reference>
<comment type="caution">
    <text evidence="1">The sequence shown here is derived from an EMBL/GenBank/DDBJ whole genome shotgun (WGS) entry which is preliminary data.</text>
</comment>
<sequence length="108" mass="11961">MKDAVAGTIDAFASDGILLVGEAFRKGLKETQYSIEPNRPLTCISYSMILPANDSEWEKTVNEYIRVKLSISQITDILTKLAGATSPLLINVVGYRTHLIAIYLYSYS</sequence>
<accession>A0A3N6PGM8</accession>
<dbReference type="EMBL" id="RCBY01000031">
    <property type="protein sequence ID" value="RQH48234.1"/>
    <property type="molecule type" value="Genomic_DNA"/>
</dbReference>
<dbReference type="OrthoDB" id="422423at2"/>